<accession>A0A7C3PKD6</accession>
<gene>
    <name evidence="3" type="ORF">ENR64_28545</name>
</gene>
<name>A0A7C3PKD6_9CYAN</name>
<sequence>MAYSNSDSFYVNDASGSDQSNLYNFDVYVGRNERVGQVIDVLIERNNEAPLLLIALSPDQADTQVLVPLNRVVVHESSHSIFLEGISRSQFLALPDYRSQQVAGSSAIPTFSDFQSGQPEHKQIASDSLNSSHQSPPLIISSTSSQMQSKVVEQHTVQLLEERLRVNLRKRKVGEVIVRKEIETEIVQVPLRRERLIVEQVSPERKQLANFSLSSPEIDGVELTDISSQETASALEGEFHSARAASRFLEAIANHSETDVESIRVIIQVDNIDLKSVYQEWLNRFQETT</sequence>
<protein>
    <submittedName>
        <fullName evidence="3">DUF2382 domain-containing protein</fullName>
    </submittedName>
</protein>
<evidence type="ECO:0000313" key="3">
    <source>
        <dbReference type="EMBL" id="HFN01620.1"/>
    </source>
</evidence>
<feature type="compositionally biased region" description="Polar residues" evidence="1">
    <location>
        <begin position="109"/>
        <end position="118"/>
    </location>
</feature>
<dbReference type="Gene3D" id="3.90.50.10">
    <property type="entry name" value="Photosynthetic Reaction Center, subunit H, domain 2"/>
    <property type="match status" value="1"/>
</dbReference>
<dbReference type="SUPFAM" id="SSF50346">
    <property type="entry name" value="PRC-barrel domain"/>
    <property type="match status" value="1"/>
</dbReference>
<dbReference type="InterPro" id="IPR011033">
    <property type="entry name" value="PRC_barrel-like_sf"/>
</dbReference>
<dbReference type="EMBL" id="DSRU01000428">
    <property type="protein sequence ID" value="HFN01620.1"/>
    <property type="molecule type" value="Genomic_DNA"/>
</dbReference>
<feature type="compositionally biased region" description="Polar residues" evidence="1">
    <location>
        <begin position="125"/>
        <end position="146"/>
    </location>
</feature>
<evidence type="ECO:0000256" key="1">
    <source>
        <dbReference type="SAM" id="MobiDB-lite"/>
    </source>
</evidence>
<dbReference type="GO" id="GO:0019684">
    <property type="term" value="P:photosynthesis, light reaction"/>
    <property type="evidence" value="ECO:0007669"/>
    <property type="project" value="InterPro"/>
</dbReference>
<comment type="caution">
    <text evidence="3">The sequence shown here is derived from an EMBL/GenBank/DDBJ whole genome shotgun (WGS) entry which is preliminary data.</text>
</comment>
<dbReference type="InterPro" id="IPR019060">
    <property type="entry name" value="DUF2382"/>
</dbReference>
<evidence type="ECO:0000259" key="2">
    <source>
        <dbReference type="Pfam" id="PF09557"/>
    </source>
</evidence>
<feature type="domain" description="DUF2382" evidence="2">
    <location>
        <begin position="158"/>
        <end position="206"/>
    </location>
</feature>
<dbReference type="Pfam" id="PF09557">
    <property type="entry name" value="DUF2382"/>
    <property type="match status" value="1"/>
</dbReference>
<proteinExistence type="predicted"/>
<dbReference type="GO" id="GO:0030077">
    <property type="term" value="C:plasma membrane light-harvesting complex"/>
    <property type="evidence" value="ECO:0007669"/>
    <property type="project" value="InterPro"/>
</dbReference>
<dbReference type="AlphaFoldDB" id="A0A7C3PKD6"/>
<reference evidence="3" key="1">
    <citation type="journal article" date="2020" name="mSystems">
        <title>Genome- and Community-Level Interaction Insights into Carbon Utilization and Element Cycling Functions of Hydrothermarchaeota in Hydrothermal Sediment.</title>
        <authorList>
            <person name="Zhou Z."/>
            <person name="Liu Y."/>
            <person name="Xu W."/>
            <person name="Pan J."/>
            <person name="Luo Z.H."/>
            <person name="Li M."/>
        </authorList>
    </citation>
    <scope>NUCLEOTIDE SEQUENCE [LARGE SCALE GENOMIC DNA]</scope>
    <source>
        <strain evidence="3">SpSt-418</strain>
    </source>
</reference>
<organism evidence="3">
    <name type="scientific">Oscillatoriales cyanobacterium SpSt-418</name>
    <dbReference type="NCBI Taxonomy" id="2282169"/>
    <lineage>
        <taxon>Bacteria</taxon>
        <taxon>Bacillati</taxon>
        <taxon>Cyanobacteriota</taxon>
        <taxon>Cyanophyceae</taxon>
        <taxon>Oscillatoriophycideae</taxon>
        <taxon>Oscillatoriales</taxon>
    </lineage>
</organism>
<dbReference type="InterPro" id="IPR014747">
    <property type="entry name" value="Bac_photo_RC_H_C"/>
</dbReference>
<feature type="region of interest" description="Disordered" evidence="1">
    <location>
        <begin position="109"/>
        <end position="146"/>
    </location>
</feature>